<comment type="similarity">
    <text evidence="2">Belongs to the membrane fusion protein (MFP) (TC 8.A.1) family.</text>
</comment>
<comment type="caution">
    <text evidence="9">The sequence shown here is derived from an EMBL/GenBank/DDBJ whole genome shotgun (WGS) entry which is preliminary data.</text>
</comment>
<protein>
    <recommendedName>
        <fullName evidence="8">AprE-like beta-barrel domain-containing protein</fullName>
    </recommendedName>
</protein>
<evidence type="ECO:0000256" key="4">
    <source>
        <dbReference type="ARBA" id="ARBA00022989"/>
    </source>
</evidence>
<dbReference type="RefSeq" id="WP_035400705.1">
    <property type="nucleotide sequence ID" value="NZ_KI270975.1"/>
</dbReference>
<evidence type="ECO:0000256" key="5">
    <source>
        <dbReference type="ARBA" id="ARBA00023136"/>
    </source>
</evidence>
<evidence type="ECO:0000256" key="1">
    <source>
        <dbReference type="ARBA" id="ARBA00004167"/>
    </source>
</evidence>
<evidence type="ECO:0000313" key="10">
    <source>
        <dbReference type="Proteomes" id="UP000016658"/>
    </source>
</evidence>
<gene>
    <name evidence="9" type="ORF">HMPREF0367_00361</name>
</gene>
<evidence type="ECO:0000256" key="7">
    <source>
        <dbReference type="SAM" id="Phobius"/>
    </source>
</evidence>
<evidence type="ECO:0000313" key="9">
    <source>
        <dbReference type="EMBL" id="ERK46812.1"/>
    </source>
</evidence>
<dbReference type="PANTHER" id="PTHR30386:SF26">
    <property type="entry name" value="TRANSPORT PROTEIN COMB"/>
    <property type="match status" value="1"/>
</dbReference>
<feature type="transmembrane region" description="Helical" evidence="7">
    <location>
        <begin position="21"/>
        <end position="44"/>
    </location>
</feature>
<dbReference type="PANTHER" id="PTHR30386">
    <property type="entry name" value="MEMBRANE FUSION SUBUNIT OF EMRAB-TOLC MULTIDRUG EFFLUX PUMP"/>
    <property type="match status" value="1"/>
</dbReference>
<feature type="domain" description="AprE-like beta-barrel" evidence="8">
    <location>
        <begin position="298"/>
        <end position="384"/>
    </location>
</feature>
<accession>U2R7Y1</accession>
<dbReference type="EMBL" id="AWVI01000018">
    <property type="protein sequence ID" value="ERK46812.1"/>
    <property type="molecule type" value="Genomic_DNA"/>
</dbReference>
<comment type="subcellular location">
    <subcellularLocation>
        <location evidence="1">Membrane</location>
        <topology evidence="1">Single-pass membrane protein</topology>
    </subcellularLocation>
</comment>
<dbReference type="OrthoDB" id="1638821at2"/>
<dbReference type="GO" id="GO:0016020">
    <property type="term" value="C:membrane"/>
    <property type="evidence" value="ECO:0007669"/>
    <property type="project" value="UniProtKB-SubCell"/>
</dbReference>
<dbReference type="AlphaFoldDB" id="U2R7Y1"/>
<dbReference type="InterPro" id="IPR050739">
    <property type="entry name" value="MFP"/>
</dbReference>
<evidence type="ECO:0000256" key="6">
    <source>
        <dbReference type="SAM" id="Coils"/>
    </source>
</evidence>
<name>U2R7Y1_9FIRM</name>
<keyword evidence="4 7" id="KW-1133">Transmembrane helix</keyword>
<evidence type="ECO:0000256" key="2">
    <source>
        <dbReference type="ARBA" id="ARBA00009477"/>
    </source>
</evidence>
<dbReference type="HOGENOM" id="CLU_042377_0_0_9"/>
<keyword evidence="3 7" id="KW-0812">Transmembrane</keyword>
<dbReference type="InterPro" id="IPR058982">
    <property type="entry name" value="Beta-barrel_AprE"/>
</dbReference>
<organism evidence="9 10">
    <name type="scientific">Faecalitalea cylindroides ATCC 27803</name>
    <dbReference type="NCBI Taxonomy" id="649755"/>
    <lineage>
        <taxon>Bacteria</taxon>
        <taxon>Bacillati</taxon>
        <taxon>Bacillota</taxon>
        <taxon>Erysipelotrichia</taxon>
        <taxon>Erysipelotrichales</taxon>
        <taxon>Erysipelotrichaceae</taxon>
        <taxon>Faecalitalea</taxon>
    </lineage>
</organism>
<keyword evidence="5 7" id="KW-0472">Membrane</keyword>
<dbReference type="Gene3D" id="2.40.50.100">
    <property type="match status" value="1"/>
</dbReference>
<dbReference type="Proteomes" id="UP000016658">
    <property type="component" value="Unassembled WGS sequence"/>
</dbReference>
<feature type="coiled-coil region" evidence="6">
    <location>
        <begin position="184"/>
        <end position="247"/>
    </location>
</feature>
<reference evidence="9 10" key="1">
    <citation type="submission" date="2013-06" db="EMBL/GenBank/DDBJ databases">
        <authorList>
            <person name="Weinstock G."/>
            <person name="Sodergren E."/>
            <person name="Lobos E.A."/>
            <person name="Fulton L."/>
            <person name="Fulton R."/>
            <person name="Courtney L."/>
            <person name="Fronick C."/>
            <person name="O'Laughlin M."/>
            <person name="Godfrey J."/>
            <person name="Wilson R.M."/>
            <person name="Miner T."/>
            <person name="Farmer C."/>
            <person name="Delehaunty K."/>
            <person name="Cordes M."/>
            <person name="Minx P."/>
            <person name="Tomlinson C."/>
            <person name="Chen J."/>
            <person name="Wollam A."/>
            <person name="Pepin K.H."/>
            <person name="Bhonagiri V."/>
            <person name="Zhang X."/>
            <person name="Warren W."/>
            <person name="Mitreva M."/>
            <person name="Mardis E.R."/>
            <person name="Wilson R.K."/>
        </authorList>
    </citation>
    <scope>NUCLEOTIDE SEQUENCE [LARGE SCALE GENOMIC DNA]</scope>
    <source>
        <strain evidence="9 10">ATCC 27803</strain>
    </source>
</reference>
<keyword evidence="6" id="KW-0175">Coiled coil</keyword>
<sequence length="406" mass="46323">MKIYKKKLGISTKILNKRTPNYVIVFIASLLIVLVIFVLLSLVFTKTHIVKANGTIISPDTVYITSNVSGKVNEIYYAEKDSVQNEDNILSLDDGALHNKIDTLNKNKEELENTLQSIDLFVQSVKQGANLLSPEIHSRVYNEKINYFINLTNETYNNINLQNQIKEKRLSKINEINNEIINDIELNEEQIDAKQIEIQQLEEEILSIEGNIRTYTSQLDQVSSQMLIEAENEKKEVKSKLLEIEYSISQEQNGLDALKITANHDGILHYLIDVKKGTFINSGQTIASITPKNKNYEIECFVDVSDRTKIPKDGFCNIRITGVNSSQFGTLRGKIRSISDDIVNKENQGIIKPYYRVLVTIDKTDLDKLENNGTTVQLSLPVSVEFIYDEETYFVWFIELITSINK</sequence>
<proteinExistence type="inferred from homology"/>
<dbReference type="PRINTS" id="PR01490">
    <property type="entry name" value="RTXTOXIND"/>
</dbReference>
<evidence type="ECO:0000256" key="3">
    <source>
        <dbReference type="ARBA" id="ARBA00022692"/>
    </source>
</evidence>
<evidence type="ECO:0000259" key="8">
    <source>
        <dbReference type="Pfam" id="PF26002"/>
    </source>
</evidence>
<dbReference type="Pfam" id="PF26002">
    <property type="entry name" value="Beta-barrel_AprE"/>
    <property type="match status" value="1"/>
</dbReference>